<name>A0AAE7D6I9_9BACT</name>
<evidence type="ECO:0000256" key="2">
    <source>
        <dbReference type="ARBA" id="ARBA00038358"/>
    </source>
</evidence>
<dbReference type="GO" id="GO:0000272">
    <property type="term" value="P:polysaccharide catabolic process"/>
    <property type="evidence" value="ECO:0007669"/>
    <property type="project" value="TreeGrafter"/>
</dbReference>
<evidence type="ECO:0000313" key="7">
    <source>
        <dbReference type="Proteomes" id="UP000502421"/>
    </source>
</evidence>
<evidence type="ECO:0000313" key="5">
    <source>
        <dbReference type="EMBL" id="QJB31321.1"/>
    </source>
</evidence>
<dbReference type="Pfam" id="PF07470">
    <property type="entry name" value="Glyco_hydro_88"/>
    <property type="match status" value="1"/>
</dbReference>
<accession>A0AAE7D6I9</accession>
<evidence type="ECO:0000256" key="3">
    <source>
        <dbReference type="PIRSR" id="PIRSR610905-1"/>
    </source>
</evidence>
<sequence>MKIGKWSWCIVICCLTMTYNGKAQTKTRNMSPAMKQTVESALSFSVRQYKHMMAALPDGRLPRTTAKDGTLMTAESRWWTSGFYPGTLWYLYEYSKDPQILAEANKRLQLLEKEQHNRQTHDLGFMMFNSYGNALRIAPQAAYRDILLNSARSLASRFNNNVNCIRSWDHGNWQFPVIIDNMMNLELLTWATRETGDSTYYNIAVKHANTTLLHHFRKDFSTWHVIDYDTLTGKPVAKKTFQGAADSSAWARGQTWALYGYTMMYRETRNPRYLQQAVAVASFLLHHPALPKDKIPYWDFDAADIPHAYRDASAAAVMASALLELSTLVKGKQSDTYWKTAEQIIAGLSSGTYRAKEGGNNNFILMKSVGSLPHGVEINVPLSYADYYYVEALMRYRKYSGS</sequence>
<dbReference type="EMBL" id="CP051204">
    <property type="protein sequence ID" value="QJB37807.1"/>
    <property type="molecule type" value="Genomic_DNA"/>
</dbReference>
<feature type="binding site" evidence="4">
    <location>
        <position position="180"/>
    </location>
    <ligand>
        <name>substrate</name>
    </ligand>
</feature>
<evidence type="ECO:0000256" key="4">
    <source>
        <dbReference type="PIRSR" id="PIRSR610905-2"/>
    </source>
</evidence>
<evidence type="ECO:0000313" key="8">
    <source>
        <dbReference type="Proteomes" id="UP000503144"/>
    </source>
</evidence>
<feature type="binding site" evidence="4">
    <location>
        <position position="256"/>
    </location>
    <ligand>
        <name>substrate</name>
    </ligand>
</feature>
<feature type="binding site" evidence="4">
    <location>
        <position position="122"/>
    </location>
    <ligand>
        <name>substrate</name>
    </ligand>
</feature>
<protein>
    <submittedName>
        <fullName evidence="5">Glycoside hydrolase family 88 protein</fullName>
    </submittedName>
</protein>
<reference evidence="5" key="2">
    <citation type="submission" date="2020-09" db="EMBL/GenBank/DDBJ databases">
        <authorList>
            <person name="Kittiwongwattana C."/>
        </authorList>
    </citation>
    <scope>NUCLEOTIDE SEQUENCE</scope>
    <source>
        <strain evidence="5">1310</strain>
    </source>
</reference>
<proteinExistence type="inferred from homology"/>
<dbReference type="InterPro" id="IPR012341">
    <property type="entry name" value="6hp_glycosidase-like_sf"/>
</dbReference>
<organism evidence="5 7">
    <name type="scientific">Chitinophaga oryzae</name>
    <dbReference type="NCBI Taxonomy" id="2725414"/>
    <lineage>
        <taxon>Bacteria</taxon>
        <taxon>Pseudomonadati</taxon>
        <taxon>Bacteroidota</taxon>
        <taxon>Chitinophagia</taxon>
        <taxon>Chitinophagales</taxon>
        <taxon>Chitinophagaceae</taxon>
        <taxon>Chitinophaga</taxon>
    </lineage>
</organism>
<dbReference type="AlphaFoldDB" id="A0AAE7D6I9"/>
<feature type="binding site" evidence="4">
    <location>
        <position position="240"/>
    </location>
    <ligand>
        <name>substrate</name>
    </ligand>
</feature>
<feature type="active site" description="Nucleophile" evidence="3">
    <location>
        <position position="122"/>
    </location>
</feature>
<dbReference type="InterPro" id="IPR008928">
    <property type="entry name" value="6-hairpin_glycosidase_sf"/>
</dbReference>
<keyword evidence="1 5" id="KW-0378">Hydrolase</keyword>
<dbReference type="Gene3D" id="1.50.10.10">
    <property type="match status" value="1"/>
</dbReference>
<dbReference type="Proteomes" id="UP000502421">
    <property type="component" value="Chromosome"/>
</dbReference>
<evidence type="ECO:0000256" key="1">
    <source>
        <dbReference type="ARBA" id="ARBA00022801"/>
    </source>
</evidence>
<dbReference type="PANTHER" id="PTHR36845:SF1">
    <property type="entry name" value="HYDROLASE, PUTATIVE (AFU_ORTHOLOGUE AFUA_7G05090)-RELATED"/>
    <property type="match status" value="1"/>
</dbReference>
<dbReference type="InterPro" id="IPR052369">
    <property type="entry name" value="UG_Glycosaminoglycan_Hydrolase"/>
</dbReference>
<dbReference type="Proteomes" id="UP000503144">
    <property type="component" value="Chromosome"/>
</dbReference>
<comment type="similarity">
    <text evidence="2">Belongs to the glycosyl hydrolase 88 family.</text>
</comment>
<dbReference type="PANTHER" id="PTHR36845">
    <property type="entry name" value="HYDROLASE, PUTATIVE (AFU_ORTHOLOGUE AFUA_7G05090)-RELATED"/>
    <property type="match status" value="1"/>
</dbReference>
<keyword evidence="8" id="KW-1185">Reference proteome</keyword>
<evidence type="ECO:0000313" key="6">
    <source>
        <dbReference type="EMBL" id="QJB37807.1"/>
    </source>
</evidence>
<dbReference type="GO" id="GO:0052757">
    <property type="term" value="F:chondroitin hydrolase activity"/>
    <property type="evidence" value="ECO:0007669"/>
    <property type="project" value="TreeGrafter"/>
</dbReference>
<feature type="binding site" evidence="4">
    <location>
        <position position="252"/>
    </location>
    <ligand>
        <name>substrate</name>
    </ligand>
</feature>
<dbReference type="EMBL" id="CP051205">
    <property type="protein sequence ID" value="QJB31321.1"/>
    <property type="molecule type" value="Genomic_DNA"/>
</dbReference>
<reference evidence="7" key="1">
    <citation type="submission" date="2020-04" db="EMBL/GenBank/DDBJ databases">
        <authorList>
            <person name="Kittiwongwattana C."/>
        </authorList>
    </citation>
    <scope>NUCLEOTIDE SEQUENCE [LARGE SCALE GENOMIC DNA]</scope>
    <source>
        <strain evidence="6">1303</strain>
        <strain evidence="7">1310</strain>
    </source>
</reference>
<feature type="active site" description="Proton donor" evidence="3">
    <location>
        <position position="180"/>
    </location>
</feature>
<dbReference type="SUPFAM" id="SSF48208">
    <property type="entry name" value="Six-hairpin glycosidases"/>
    <property type="match status" value="1"/>
</dbReference>
<dbReference type="RefSeq" id="WP_168803582.1">
    <property type="nucleotide sequence ID" value="NZ_CP051204.2"/>
</dbReference>
<dbReference type="KEGG" id="coy:HF329_08395"/>
<gene>
    <name evidence="6" type="ORF">HF324_08055</name>
    <name evidence="5" type="ORF">HF329_08395</name>
</gene>
<feature type="binding site" evidence="4">
    <location>
        <position position="371"/>
    </location>
    <ligand>
        <name>substrate</name>
    </ligand>
</feature>
<dbReference type="InterPro" id="IPR010905">
    <property type="entry name" value="Glyco_hydro_88"/>
</dbReference>